<name>A0A0L9VB11_PHAAN</name>
<accession>A0A0L9VB11</accession>
<evidence type="ECO:0000256" key="1">
    <source>
        <dbReference type="SAM" id="MobiDB-lite"/>
    </source>
</evidence>
<dbReference type="SUPFAM" id="SSF54001">
    <property type="entry name" value="Cysteine proteinases"/>
    <property type="match status" value="1"/>
</dbReference>
<reference evidence="3" key="1">
    <citation type="journal article" date="2015" name="Proc. Natl. Acad. Sci. U.S.A.">
        <title>Genome sequencing of adzuki bean (Vigna angularis) provides insight into high starch and low fat accumulation and domestication.</title>
        <authorList>
            <person name="Yang K."/>
            <person name="Tian Z."/>
            <person name="Chen C."/>
            <person name="Luo L."/>
            <person name="Zhao B."/>
            <person name="Wang Z."/>
            <person name="Yu L."/>
            <person name="Li Y."/>
            <person name="Sun Y."/>
            <person name="Li W."/>
            <person name="Chen Y."/>
            <person name="Li Y."/>
            <person name="Zhang Y."/>
            <person name="Ai D."/>
            <person name="Zhao J."/>
            <person name="Shang C."/>
            <person name="Ma Y."/>
            <person name="Wu B."/>
            <person name="Wang M."/>
            <person name="Gao L."/>
            <person name="Sun D."/>
            <person name="Zhang P."/>
            <person name="Guo F."/>
            <person name="Wang W."/>
            <person name="Li Y."/>
            <person name="Wang J."/>
            <person name="Varshney R.K."/>
            <person name="Wang J."/>
            <person name="Ling H.Q."/>
            <person name="Wan P."/>
        </authorList>
    </citation>
    <scope>NUCLEOTIDE SEQUENCE</scope>
    <source>
        <strain evidence="3">cv. Jingnong 6</strain>
    </source>
</reference>
<feature type="region of interest" description="Disordered" evidence="1">
    <location>
        <begin position="101"/>
        <end position="156"/>
    </location>
</feature>
<dbReference type="Gramene" id="KOM52256">
    <property type="protein sequence ID" value="KOM52256"/>
    <property type="gene ID" value="LR48_Vigan09g091500"/>
</dbReference>
<dbReference type="InterPro" id="IPR038765">
    <property type="entry name" value="Papain-like_cys_pep_sf"/>
</dbReference>
<evidence type="ECO:0000313" key="2">
    <source>
        <dbReference type="EMBL" id="KOM52256.1"/>
    </source>
</evidence>
<protein>
    <recommendedName>
        <fullName evidence="4">Ubiquitin-like protease family profile domain-containing protein</fullName>
    </recommendedName>
</protein>
<sequence>MFKIGDLNLEWYVSKQDRQVPEIRATFHMDDGGMGEGSMAERSRVQETYDESSDDGTWEAGVEERMRKNNHDIMTLNAKIVVITRELIDIRQTPIFNEQAAFGHDEEGVGAEEEAPTYGGDEKDADGDDEHPVGPYNEEAGDEEPPHEDDKLAASQHMKMEKHRCVCIEIDDGDDDDDEGEVPLAIPPLRSFIGDPSTTVDVDQLYYVVSNHVISDLRKRPQNQQVYTLHNYQTYMHSNHFGLGDIVTVDFAENIARFFCILYNRPEGSIRPLSVEQANIPSQPNLHDCGVIMLKAMEIWDGEDKYNGKSMPQYTNEELRAIRKNYVRDWILDNDNIRRMEALAEYGLL</sequence>
<organism evidence="2 3">
    <name type="scientific">Phaseolus angularis</name>
    <name type="common">Azuki bean</name>
    <name type="synonym">Vigna angularis</name>
    <dbReference type="NCBI Taxonomy" id="3914"/>
    <lineage>
        <taxon>Eukaryota</taxon>
        <taxon>Viridiplantae</taxon>
        <taxon>Streptophyta</taxon>
        <taxon>Embryophyta</taxon>
        <taxon>Tracheophyta</taxon>
        <taxon>Spermatophyta</taxon>
        <taxon>Magnoliopsida</taxon>
        <taxon>eudicotyledons</taxon>
        <taxon>Gunneridae</taxon>
        <taxon>Pentapetalae</taxon>
        <taxon>rosids</taxon>
        <taxon>fabids</taxon>
        <taxon>Fabales</taxon>
        <taxon>Fabaceae</taxon>
        <taxon>Papilionoideae</taxon>
        <taxon>50 kb inversion clade</taxon>
        <taxon>NPAAA clade</taxon>
        <taxon>indigoferoid/millettioid clade</taxon>
        <taxon>Phaseoleae</taxon>
        <taxon>Vigna</taxon>
    </lineage>
</organism>
<dbReference type="Gene3D" id="3.40.395.10">
    <property type="entry name" value="Adenoviral Proteinase, Chain A"/>
    <property type="match status" value="1"/>
</dbReference>
<dbReference type="EMBL" id="CM003379">
    <property type="protein sequence ID" value="KOM52256.1"/>
    <property type="molecule type" value="Genomic_DNA"/>
</dbReference>
<dbReference type="Proteomes" id="UP000053144">
    <property type="component" value="Chromosome 9"/>
</dbReference>
<evidence type="ECO:0000313" key="3">
    <source>
        <dbReference type="Proteomes" id="UP000053144"/>
    </source>
</evidence>
<gene>
    <name evidence="2" type="ORF">LR48_Vigan09g091500</name>
</gene>
<proteinExistence type="predicted"/>
<evidence type="ECO:0008006" key="4">
    <source>
        <dbReference type="Google" id="ProtNLM"/>
    </source>
</evidence>
<dbReference type="AlphaFoldDB" id="A0A0L9VB11"/>